<accession>A0A3N7HI70</accession>
<reference evidence="1 2" key="1">
    <citation type="submission" date="2018-08" db="EMBL/GenBank/DDBJ databases">
        <authorList>
            <person name="Khan S.A."/>
            <person name="Jeon C.O."/>
            <person name="Chun B.H."/>
            <person name="Jeong S.E."/>
        </authorList>
    </citation>
    <scope>NUCLEOTIDE SEQUENCE [LARGE SCALE GENOMIC DNA]</scope>
    <source>
        <strain evidence="1 2">S-16</strain>
    </source>
</reference>
<protein>
    <submittedName>
        <fullName evidence="1">Dephospho-CoA kinase</fullName>
    </submittedName>
</protein>
<reference evidence="1 2" key="2">
    <citation type="submission" date="2018-12" db="EMBL/GenBank/DDBJ databases">
        <title>Rhizobacter gummiphilus sp. nov., a rubber-degrading bacterium isolated from the soil of a botanical garden in Japan.</title>
        <authorList>
            <person name="Shunsuke S.S."/>
        </authorList>
    </citation>
    <scope>NUCLEOTIDE SEQUENCE [LARGE SCALE GENOMIC DNA]</scope>
    <source>
        <strain evidence="1 2">S-16</strain>
    </source>
</reference>
<dbReference type="RefSeq" id="WP_124543150.1">
    <property type="nucleotide sequence ID" value="NZ_QUSW01000009.1"/>
</dbReference>
<proteinExistence type="predicted"/>
<dbReference type="InterPro" id="IPR027417">
    <property type="entry name" value="P-loop_NTPase"/>
</dbReference>
<dbReference type="GO" id="GO:0016301">
    <property type="term" value="F:kinase activity"/>
    <property type="evidence" value="ECO:0007669"/>
    <property type="project" value="UniProtKB-KW"/>
</dbReference>
<keyword evidence="1" id="KW-0808">Transferase</keyword>
<gene>
    <name evidence="1" type="ORF">DZC73_25155</name>
</gene>
<dbReference type="Gene3D" id="3.40.50.300">
    <property type="entry name" value="P-loop containing nucleotide triphosphate hydrolases"/>
    <property type="match status" value="1"/>
</dbReference>
<dbReference type="SUPFAM" id="SSF52540">
    <property type="entry name" value="P-loop containing nucleoside triphosphate hydrolases"/>
    <property type="match status" value="1"/>
</dbReference>
<dbReference type="AlphaFoldDB" id="A0A3N7HI70"/>
<evidence type="ECO:0000313" key="1">
    <source>
        <dbReference type="EMBL" id="RQP21738.1"/>
    </source>
</evidence>
<organism evidence="1 2">
    <name type="scientific">Piscinibacter terrae</name>
    <dbReference type="NCBI Taxonomy" id="2496871"/>
    <lineage>
        <taxon>Bacteria</taxon>
        <taxon>Pseudomonadati</taxon>
        <taxon>Pseudomonadota</taxon>
        <taxon>Betaproteobacteria</taxon>
        <taxon>Burkholderiales</taxon>
        <taxon>Sphaerotilaceae</taxon>
        <taxon>Piscinibacter</taxon>
    </lineage>
</organism>
<evidence type="ECO:0000313" key="2">
    <source>
        <dbReference type="Proteomes" id="UP000267464"/>
    </source>
</evidence>
<comment type="caution">
    <text evidence="1">The sequence shown here is derived from an EMBL/GenBank/DDBJ whole genome shotgun (WGS) entry which is preliminary data.</text>
</comment>
<keyword evidence="2" id="KW-1185">Reference proteome</keyword>
<dbReference type="EMBL" id="QUSW01000009">
    <property type="protein sequence ID" value="RQP21738.1"/>
    <property type="molecule type" value="Genomic_DNA"/>
</dbReference>
<keyword evidence="1" id="KW-0418">Kinase</keyword>
<sequence length="197" mass="21400">MPGLASPTLKLCLVAPSGSGKSTTAGLMRETFEARGLSVGIVKLAAPLYRLQSMFYAEAGMAIDPDAQDQRLLESVATHLRRIHPESLARRFLLGLADTQADVVINDDLRDDIVDWPALQRAGFIVVKLVARPALRRQRLASRMDPSIVEDSPLDAQMARIRPSYVLTNNGSLDELRSQVEGLCARLLAQPAEAVAA</sequence>
<dbReference type="Proteomes" id="UP000267464">
    <property type="component" value="Unassembled WGS sequence"/>
</dbReference>
<dbReference type="OrthoDB" id="9133683at2"/>
<name>A0A3N7HI70_9BURK</name>